<name>A0A6J4IT62_9CHLR</name>
<dbReference type="EMBL" id="CADCTR010000743">
    <property type="protein sequence ID" value="CAA9261365.1"/>
    <property type="molecule type" value="Genomic_DNA"/>
</dbReference>
<evidence type="ECO:0000256" key="1">
    <source>
        <dbReference type="ARBA" id="ARBA00004651"/>
    </source>
</evidence>
<feature type="transmembrane region" description="Helical" evidence="6">
    <location>
        <begin position="21"/>
        <end position="43"/>
    </location>
</feature>
<reference evidence="8" key="1">
    <citation type="submission" date="2020-02" db="EMBL/GenBank/DDBJ databases">
        <authorList>
            <person name="Meier V. D."/>
        </authorList>
    </citation>
    <scope>NUCLEOTIDE SEQUENCE</scope>
    <source>
        <strain evidence="8">AVDCRST_MAG93</strain>
    </source>
</reference>
<proteinExistence type="predicted"/>
<keyword evidence="2" id="KW-1003">Cell membrane</keyword>
<keyword evidence="4 6" id="KW-1133">Transmembrane helix</keyword>
<evidence type="ECO:0000259" key="7">
    <source>
        <dbReference type="Pfam" id="PF06271"/>
    </source>
</evidence>
<protein>
    <recommendedName>
        <fullName evidence="7">RDD domain-containing protein</fullName>
    </recommendedName>
</protein>
<evidence type="ECO:0000256" key="4">
    <source>
        <dbReference type="ARBA" id="ARBA00022989"/>
    </source>
</evidence>
<dbReference type="GO" id="GO:0005886">
    <property type="term" value="C:plasma membrane"/>
    <property type="evidence" value="ECO:0007669"/>
    <property type="project" value="UniProtKB-SubCell"/>
</dbReference>
<feature type="domain" description="RDD" evidence="7">
    <location>
        <begin position="15"/>
        <end position="123"/>
    </location>
</feature>
<sequence length="133" mass="14415">MARITPHAGHHRIPASLLKRLAAYAVDCTVLFGGLLASQAALYPVNPVVAAMKDGGQPDGKKLHGWVFATGTLPFLLYFAGMQSSTWQATLGQRWLGLKVETIGGARISARQAFLRCAVMLMPFELNHTALFH</sequence>
<keyword evidence="3 6" id="KW-0812">Transmembrane</keyword>
<comment type="subcellular location">
    <subcellularLocation>
        <location evidence="1">Cell membrane</location>
        <topology evidence="1">Multi-pass membrane protein</topology>
    </subcellularLocation>
</comment>
<evidence type="ECO:0000256" key="3">
    <source>
        <dbReference type="ARBA" id="ARBA00022692"/>
    </source>
</evidence>
<dbReference type="Pfam" id="PF06271">
    <property type="entry name" value="RDD"/>
    <property type="match status" value="1"/>
</dbReference>
<dbReference type="PANTHER" id="PTHR36115">
    <property type="entry name" value="PROLINE-RICH ANTIGEN HOMOLOG-RELATED"/>
    <property type="match status" value="1"/>
</dbReference>
<organism evidence="8">
    <name type="scientific">uncultured Chloroflexia bacterium</name>
    <dbReference type="NCBI Taxonomy" id="1672391"/>
    <lineage>
        <taxon>Bacteria</taxon>
        <taxon>Bacillati</taxon>
        <taxon>Chloroflexota</taxon>
        <taxon>Chloroflexia</taxon>
        <taxon>environmental samples</taxon>
    </lineage>
</organism>
<feature type="transmembrane region" description="Helical" evidence="6">
    <location>
        <begin position="63"/>
        <end position="81"/>
    </location>
</feature>
<gene>
    <name evidence="8" type="ORF">AVDCRST_MAG93-2195</name>
</gene>
<dbReference type="InterPro" id="IPR051791">
    <property type="entry name" value="Pra-immunoreactive"/>
</dbReference>
<feature type="non-terminal residue" evidence="8">
    <location>
        <position position="133"/>
    </location>
</feature>
<evidence type="ECO:0000256" key="5">
    <source>
        <dbReference type="ARBA" id="ARBA00023136"/>
    </source>
</evidence>
<dbReference type="InterPro" id="IPR010432">
    <property type="entry name" value="RDD"/>
</dbReference>
<keyword evidence="5 6" id="KW-0472">Membrane</keyword>
<evidence type="ECO:0000313" key="8">
    <source>
        <dbReference type="EMBL" id="CAA9261365.1"/>
    </source>
</evidence>
<evidence type="ECO:0000256" key="6">
    <source>
        <dbReference type="SAM" id="Phobius"/>
    </source>
</evidence>
<accession>A0A6J4IT62</accession>
<dbReference type="AlphaFoldDB" id="A0A6J4IT62"/>
<evidence type="ECO:0000256" key="2">
    <source>
        <dbReference type="ARBA" id="ARBA00022475"/>
    </source>
</evidence>